<name>A0A176VPP7_MARPO</name>
<sequence length="223" mass="25011">MIELVRIYLWSKIFGSSAQPFLDNARSVYSAKKVHPSAKTSKSIQIAQWAKQSSHALRILPSAGGANVRASREGQRQKRVCRHCDFEREQASTEAERLIDIDSTTTRIGDMAPPKKSDKVRKLVLLKTTARGPVEVNVLPNRERPERRLAKRRKVVNDDEEDLTLGIRRAETKVEGIRQSRTCARRKRKASRGLVVTEVSDSSVEKTLAPIIDTLEVVAGKTT</sequence>
<organism evidence="1 2">
    <name type="scientific">Marchantia polymorpha subsp. ruderalis</name>
    <dbReference type="NCBI Taxonomy" id="1480154"/>
    <lineage>
        <taxon>Eukaryota</taxon>
        <taxon>Viridiplantae</taxon>
        <taxon>Streptophyta</taxon>
        <taxon>Embryophyta</taxon>
        <taxon>Marchantiophyta</taxon>
        <taxon>Marchantiopsida</taxon>
        <taxon>Marchantiidae</taxon>
        <taxon>Marchantiales</taxon>
        <taxon>Marchantiaceae</taxon>
        <taxon>Marchantia</taxon>
    </lineage>
</organism>
<accession>A0A176VPP7</accession>
<protein>
    <submittedName>
        <fullName evidence="1">Uncharacterized protein</fullName>
    </submittedName>
</protein>
<evidence type="ECO:0000313" key="2">
    <source>
        <dbReference type="Proteomes" id="UP000077202"/>
    </source>
</evidence>
<dbReference type="Proteomes" id="UP000077202">
    <property type="component" value="Unassembled WGS sequence"/>
</dbReference>
<proteinExistence type="predicted"/>
<comment type="caution">
    <text evidence="1">The sequence shown here is derived from an EMBL/GenBank/DDBJ whole genome shotgun (WGS) entry which is preliminary data.</text>
</comment>
<dbReference type="EMBL" id="LVLJ01003339">
    <property type="protein sequence ID" value="OAE21826.1"/>
    <property type="molecule type" value="Genomic_DNA"/>
</dbReference>
<reference evidence="1" key="1">
    <citation type="submission" date="2016-03" db="EMBL/GenBank/DDBJ databases">
        <title>Mechanisms controlling the formation of the plant cell surface in tip-growing cells are functionally conserved among land plants.</title>
        <authorList>
            <person name="Honkanen S."/>
            <person name="Jones V.A."/>
            <person name="Morieri G."/>
            <person name="Champion C."/>
            <person name="Hetherington A.J."/>
            <person name="Kelly S."/>
            <person name="Saint-Marcoux D."/>
            <person name="Proust H."/>
            <person name="Prescott H."/>
            <person name="Dolan L."/>
        </authorList>
    </citation>
    <scope>NUCLEOTIDE SEQUENCE [LARGE SCALE GENOMIC DNA]</scope>
    <source>
        <tissue evidence="1">Whole gametophyte</tissue>
    </source>
</reference>
<dbReference type="AlphaFoldDB" id="A0A176VPP7"/>
<gene>
    <name evidence="1" type="ORF">AXG93_1855s1070</name>
</gene>
<evidence type="ECO:0000313" key="1">
    <source>
        <dbReference type="EMBL" id="OAE21826.1"/>
    </source>
</evidence>
<keyword evidence="2" id="KW-1185">Reference proteome</keyword>